<reference evidence="3" key="1">
    <citation type="submission" date="2016-06" db="EMBL/GenBank/DDBJ databases">
        <authorList>
            <person name="Varghese N."/>
            <person name="Submissions Spin"/>
        </authorList>
    </citation>
    <scope>NUCLEOTIDE SEQUENCE [LARGE SCALE GENOMIC DNA]</scope>
    <source>
        <strain evidence="3">DSM 44830</strain>
    </source>
</reference>
<gene>
    <name evidence="2" type="ORF">GA0070564_101457</name>
</gene>
<dbReference type="RefSeq" id="WP_091601726.1">
    <property type="nucleotide sequence ID" value="NZ_FMCX01000001.1"/>
</dbReference>
<name>A0A1C4UGD6_9ACTN</name>
<organism evidence="2 3">
    <name type="scientific">Micromonospora mirobrigensis</name>
    <dbReference type="NCBI Taxonomy" id="262898"/>
    <lineage>
        <taxon>Bacteria</taxon>
        <taxon>Bacillati</taxon>
        <taxon>Actinomycetota</taxon>
        <taxon>Actinomycetes</taxon>
        <taxon>Micromonosporales</taxon>
        <taxon>Micromonosporaceae</taxon>
        <taxon>Micromonospora</taxon>
    </lineage>
</organism>
<feature type="region of interest" description="Disordered" evidence="1">
    <location>
        <begin position="189"/>
        <end position="220"/>
    </location>
</feature>
<dbReference type="InterPro" id="IPR029044">
    <property type="entry name" value="Nucleotide-diphossugar_trans"/>
</dbReference>
<protein>
    <submittedName>
        <fullName evidence="2">Uncharacterized protein</fullName>
    </submittedName>
</protein>
<proteinExistence type="predicted"/>
<dbReference type="Proteomes" id="UP000199504">
    <property type="component" value="Unassembled WGS sequence"/>
</dbReference>
<dbReference type="EMBL" id="FMCX01000001">
    <property type="protein sequence ID" value="SCE70749.1"/>
    <property type="molecule type" value="Genomic_DNA"/>
</dbReference>
<accession>A0A1C4UGD6</accession>
<dbReference type="AlphaFoldDB" id="A0A1C4UGD6"/>
<evidence type="ECO:0000256" key="1">
    <source>
        <dbReference type="SAM" id="MobiDB-lite"/>
    </source>
</evidence>
<sequence length="615" mass="64922">MAAVTRRRVVAGVRRRLGHYARRLREATPRRLAGWEESATTPAGGQPGEITVATVAELHRHVVRAEPTSVAELRVAVERWQAPRPGWSGRLGPLPGLLTHQITLPRGGTGRARVAVTLADPVPLHRVVAAVLDALRPPTALPLPGAPDLAVDGELPGWLTPAAVTRVPAGPEPGDAPVRPYDLRLLPAGADTPAETPDGRLNVPAPRLTGEPTGVRDASGGSVVLVDAGTANPVGRNRYGAKMPTGTLRLLDRDGTLRWQVTTGADDHVVVAGRVGDPLDGRQSGVLKELAAVVLAGGAGTGPAVAATVAQLAMTGLLVHAPDLPAEAAALLGPELAELTAAAPPAPDADPVDRELASIRQRRAALRGHATGLVLPRVTDGYPTLARPPSVTALLMTRRPERLVTALRDLAGQSYPELEVVVGLHGVELPPAVAAAVADCPLPVQVVPVAGDVVFGEALSEVTRYARGTLVTKVDDDDRYGVEHVWDLVLARHYSGGTVVGKGAEFVYLEPRDLTVRRRMGSEMYDAVVAGGTMLLSRGDLEAVGGWRPVNRSIDRALLDRVLDAGGLVYRTHGFGFLYTRHGEGHTWDPGLDYFVQNPLRQWTGLPPHETFGTA</sequence>
<keyword evidence="3" id="KW-1185">Reference proteome</keyword>
<dbReference type="OrthoDB" id="6713581at2"/>
<dbReference type="STRING" id="262898.GA0070564_101457"/>
<dbReference type="SUPFAM" id="SSF53448">
    <property type="entry name" value="Nucleotide-diphospho-sugar transferases"/>
    <property type="match status" value="1"/>
</dbReference>
<evidence type="ECO:0000313" key="3">
    <source>
        <dbReference type="Proteomes" id="UP000199504"/>
    </source>
</evidence>
<evidence type="ECO:0000313" key="2">
    <source>
        <dbReference type="EMBL" id="SCE70749.1"/>
    </source>
</evidence>